<protein>
    <recommendedName>
        <fullName evidence="7">Fumarate reductase subunit C</fullName>
    </recommendedName>
</protein>
<feature type="transmembrane region" description="Helical" evidence="5">
    <location>
        <begin position="64"/>
        <end position="86"/>
    </location>
</feature>
<evidence type="ECO:0000313" key="6">
    <source>
        <dbReference type="EMBL" id="VAX05134.1"/>
    </source>
</evidence>
<evidence type="ECO:0000256" key="2">
    <source>
        <dbReference type="ARBA" id="ARBA00022692"/>
    </source>
</evidence>
<sequence length="135" mass="15465">MKLSNGNFIRPVARYSWWLRQGRYIRYMLRELSSLFIGAFTLTLVWGLYRLGQGKAEFQAWTTAVWSNSAVVFSLLVLAFSIYHSYTWFMLTPKAMPLKLAGKRLSGWIIITAHFGVCLLASIIVWSAFIYGGAR</sequence>
<dbReference type="InterPro" id="IPR003510">
    <property type="entry name" value="Fumarate_red_C"/>
</dbReference>
<dbReference type="SUPFAM" id="SSF81343">
    <property type="entry name" value="Fumarate reductase respiratory complex transmembrane subunits"/>
    <property type="match status" value="1"/>
</dbReference>
<keyword evidence="3 5" id="KW-1133">Transmembrane helix</keyword>
<name>A0A3B1AZG1_9ZZZZ</name>
<dbReference type="GO" id="GO:0016020">
    <property type="term" value="C:membrane"/>
    <property type="evidence" value="ECO:0007669"/>
    <property type="project" value="InterPro"/>
</dbReference>
<proteinExistence type="predicted"/>
<evidence type="ECO:0008006" key="7">
    <source>
        <dbReference type="Google" id="ProtNLM"/>
    </source>
</evidence>
<evidence type="ECO:0000256" key="3">
    <source>
        <dbReference type="ARBA" id="ARBA00022989"/>
    </source>
</evidence>
<dbReference type="AlphaFoldDB" id="A0A3B1AZG1"/>
<feature type="transmembrane region" description="Helical" evidence="5">
    <location>
        <begin position="107"/>
        <end position="131"/>
    </location>
</feature>
<keyword evidence="4 5" id="KW-0472">Membrane</keyword>
<feature type="transmembrane region" description="Helical" evidence="5">
    <location>
        <begin position="32"/>
        <end position="52"/>
    </location>
</feature>
<dbReference type="EMBL" id="UOFX01000001">
    <property type="protein sequence ID" value="VAX05134.1"/>
    <property type="molecule type" value="Genomic_DNA"/>
</dbReference>
<keyword evidence="1" id="KW-1003">Cell membrane</keyword>
<dbReference type="Gene3D" id="1.20.1300.10">
    <property type="entry name" value="Fumarate reductase/succinate dehydrogenase, transmembrane subunit"/>
    <property type="match status" value="1"/>
</dbReference>
<reference evidence="6" key="1">
    <citation type="submission" date="2018-06" db="EMBL/GenBank/DDBJ databases">
        <authorList>
            <person name="Zhirakovskaya E."/>
        </authorList>
    </citation>
    <scope>NUCLEOTIDE SEQUENCE</scope>
</reference>
<dbReference type="Pfam" id="PF02300">
    <property type="entry name" value="Fumarate_red_C"/>
    <property type="match status" value="1"/>
</dbReference>
<evidence type="ECO:0000256" key="1">
    <source>
        <dbReference type="ARBA" id="ARBA00022475"/>
    </source>
</evidence>
<evidence type="ECO:0000256" key="5">
    <source>
        <dbReference type="SAM" id="Phobius"/>
    </source>
</evidence>
<evidence type="ECO:0000256" key="4">
    <source>
        <dbReference type="ARBA" id="ARBA00023136"/>
    </source>
</evidence>
<accession>A0A3B1AZG1</accession>
<organism evidence="6">
    <name type="scientific">hydrothermal vent metagenome</name>
    <dbReference type="NCBI Taxonomy" id="652676"/>
    <lineage>
        <taxon>unclassified sequences</taxon>
        <taxon>metagenomes</taxon>
        <taxon>ecological metagenomes</taxon>
    </lineage>
</organism>
<dbReference type="InterPro" id="IPR034804">
    <property type="entry name" value="SQR/QFR_C/D"/>
</dbReference>
<keyword evidence="2 5" id="KW-0812">Transmembrane</keyword>
<gene>
    <name evidence="6" type="ORF">MNBD_GAMMA26-1368</name>
</gene>